<sequence length="72" mass="8439">MEKFRKVMEKRDELIAIQHDFCIGRSTVRLKFHSSNMEIDHKSGARHPVQCNMNHLQQSRSLINVIDTIATF</sequence>
<evidence type="ECO:0000313" key="2">
    <source>
        <dbReference type="Proteomes" id="UP000887159"/>
    </source>
</evidence>
<dbReference type="EMBL" id="BMAU01021105">
    <property type="protein sequence ID" value="GFX90856.1"/>
    <property type="molecule type" value="Genomic_DNA"/>
</dbReference>
<dbReference type="AlphaFoldDB" id="A0A8X6USI2"/>
<reference evidence="1" key="1">
    <citation type="submission" date="2020-08" db="EMBL/GenBank/DDBJ databases">
        <title>Multicomponent nature underlies the extraordinary mechanical properties of spider dragline silk.</title>
        <authorList>
            <person name="Kono N."/>
            <person name="Nakamura H."/>
            <person name="Mori M."/>
            <person name="Yoshida Y."/>
            <person name="Ohtoshi R."/>
            <person name="Malay A.D."/>
            <person name="Moran D.A.P."/>
            <person name="Tomita M."/>
            <person name="Numata K."/>
            <person name="Arakawa K."/>
        </authorList>
    </citation>
    <scope>NUCLEOTIDE SEQUENCE</scope>
</reference>
<name>A0A8X6USI2_TRICX</name>
<evidence type="ECO:0000313" key="1">
    <source>
        <dbReference type="EMBL" id="GFX90856.1"/>
    </source>
</evidence>
<comment type="caution">
    <text evidence="1">The sequence shown here is derived from an EMBL/GenBank/DDBJ whole genome shotgun (WGS) entry which is preliminary data.</text>
</comment>
<gene>
    <name evidence="1" type="ORF">TNCV_3166871</name>
</gene>
<dbReference type="Proteomes" id="UP000887159">
    <property type="component" value="Unassembled WGS sequence"/>
</dbReference>
<proteinExistence type="predicted"/>
<keyword evidence="2" id="KW-1185">Reference proteome</keyword>
<organism evidence="1 2">
    <name type="scientific">Trichonephila clavipes</name>
    <name type="common">Golden silk orbweaver</name>
    <name type="synonym">Nephila clavipes</name>
    <dbReference type="NCBI Taxonomy" id="2585209"/>
    <lineage>
        <taxon>Eukaryota</taxon>
        <taxon>Metazoa</taxon>
        <taxon>Ecdysozoa</taxon>
        <taxon>Arthropoda</taxon>
        <taxon>Chelicerata</taxon>
        <taxon>Arachnida</taxon>
        <taxon>Araneae</taxon>
        <taxon>Araneomorphae</taxon>
        <taxon>Entelegynae</taxon>
        <taxon>Araneoidea</taxon>
        <taxon>Nephilidae</taxon>
        <taxon>Trichonephila</taxon>
    </lineage>
</organism>
<protein>
    <submittedName>
        <fullName evidence="1">Uncharacterized protein</fullName>
    </submittedName>
</protein>
<accession>A0A8X6USI2</accession>